<keyword evidence="3" id="KW-1185">Reference proteome</keyword>
<dbReference type="Proteomes" id="UP000036471">
    <property type="component" value="Unassembled WGS sequence"/>
</dbReference>
<dbReference type="EMBL" id="JTHG01000042">
    <property type="protein sequence ID" value="KMO25750.1"/>
    <property type="molecule type" value="Genomic_DNA"/>
</dbReference>
<evidence type="ECO:0008006" key="4">
    <source>
        <dbReference type="Google" id="ProtNLM"/>
    </source>
</evidence>
<sequence>MTASKPDMLTSSDEVWHDPDDAPELTDEFFERAFHYEGGKLIRRGREPGESGRLESIELPVELLDRFRAFGNGWEMILDTALRQWLQKHDSLHDAG</sequence>
<protein>
    <recommendedName>
        <fullName evidence="4">CopG family transcriptional regulator</fullName>
    </recommendedName>
</protein>
<organism evidence="2 3">
    <name type="scientific">Methylobacterium indicum</name>
    <dbReference type="NCBI Taxonomy" id="1775910"/>
    <lineage>
        <taxon>Bacteria</taxon>
        <taxon>Pseudomonadati</taxon>
        <taxon>Pseudomonadota</taxon>
        <taxon>Alphaproteobacteria</taxon>
        <taxon>Hyphomicrobiales</taxon>
        <taxon>Methylobacteriaceae</taxon>
        <taxon>Methylobacterium</taxon>
    </lineage>
</organism>
<feature type="compositionally biased region" description="Polar residues" evidence="1">
    <location>
        <begin position="1"/>
        <end position="13"/>
    </location>
</feature>
<feature type="region of interest" description="Disordered" evidence="1">
    <location>
        <begin position="1"/>
        <end position="22"/>
    </location>
</feature>
<evidence type="ECO:0000256" key="1">
    <source>
        <dbReference type="SAM" id="MobiDB-lite"/>
    </source>
</evidence>
<accession>A0ABR5HGH7</accession>
<evidence type="ECO:0000313" key="2">
    <source>
        <dbReference type="EMBL" id="KMO25750.1"/>
    </source>
</evidence>
<reference evidence="2 3" key="1">
    <citation type="submission" date="2014-11" db="EMBL/GenBank/DDBJ databases">
        <title>Comparative genomics of Methylobacterium species.</title>
        <authorList>
            <person name="Chaudhry V."/>
            <person name="Patil P.B."/>
        </authorList>
    </citation>
    <scope>NUCLEOTIDE SEQUENCE [LARGE SCALE GENOMIC DNA]</scope>
    <source>
        <strain evidence="2 3">SE3.6</strain>
    </source>
</reference>
<evidence type="ECO:0000313" key="3">
    <source>
        <dbReference type="Proteomes" id="UP000036471"/>
    </source>
</evidence>
<dbReference type="RefSeq" id="WP_048430274.1">
    <property type="nucleotide sequence ID" value="NZ_JTHF01000232.1"/>
</dbReference>
<dbReference type="Pfam" id="PF14384">
    <property type="entry name" value="BrnA_antitoxin"/>
    <property type="match status" value="1"/>
</dbReference>
<proteinExistence type="predicted"/>
<gene>
    <name evidence="2" type="ORF">QR79_06070</name>
</gene>
<comment type="caution">
    <text evidence="2">The sequence shown here is derived from an EMBL/GenBank/DDBJ whole genome shotgun (WGS) entry which is preliminary data.</text>
</comment>
<name>A0ABR5HGH7_9HYPH</name>
<dbReference type="InterPro" id="IPR025528">
    <property type="entry name" value="BrnA_antitoxin"/>
</dbReference>